<comment type="caution">
    <text evidence="1">The sequence shown here is derived from an EMBL/GenBank/DDBJ whole genome shotgun (WGS) entry which is preliminary data.</text>
</comment>
<dbReference type="Proteomes" id="UP001497700">
    <property type="component" value="Unassembled WGS sequence"/>
</dbReference>
<protein>
    <submittedName>
        <fullName evidence="1">Amino acid permease-domain-containing protein</fullName>
    </submittedName>
</protein>
<proteinExistence type="predicted"/>
<name>A0ACB9Z7E7_9PEZI</name>
<evidence type="ECO:0000313" key="1">
    <source>
        <dbReference type="EMBL" id="KAI4867227.1"/>
    </source>
</evidence>
<dbReference type="EMBL" id="MU393449">
    <property type="protein sequence ID" value="KAI4867227.1"/>
    <property type="molecule type" value="Genomic_DNA"/>
</dbReference>
<accession>A0ACB9Z7E7</accession>
<keyword evidence="2" id="KW-1185">Reference proteome</keyword>
<evidence type="ECO:0000313" key="2">
    <source>
        <dbReference type="Proteomes" id="UP001497700"/>
    </source>
</evidence>
<organism evidence="1 2">
    <name type="scientific">Hypoxylon rubiginosum</name>
    <dbReference type="NCBI Taxonomy" id="110542"/>
    <lineage>
        <taxon>Eukaryota</taxon>
        <taxon>Fungi</taxon>
        <taxon>Dikarya</taxon>
        <taxon>Ascomycota</taxon>
        <taxon>Pezizomycotina</taxon>
        <taxon>Sordariomycetes</taxon>
        <taxon>Xylariomycetidae</taxon>
        <taxon>Xylariales</taxon>
        <taxon>Hypoxylaceae</taxon>
        <taxon>Hypoxylon</taxon>
    </lineage>
</organism>
<reference evidence="1 2" key="1">
    <citation type="journal article" date="2022" name="New Phytol.">
        <title>Ecological generalism drives hyperdiversity of secondary metabolite gene clusters in xylarialean endophytes.</title>
        <authorList>
            <person name="Franco M.E.E."/>
            <person name="Wisecaver J.H."/>
            <person name="Arnold A.E."/>
            <person name="Ju Y.M."/>
            <person name="Slot J.C."/>
            <person name="Ahrendt S."/>
            <person name="Moore L.P."/>
            <person name="Eastman K.E."/>
            <person name="Scott K."/>
            <person name="Konkel Z."/>
            <person name="Mondo S.J."/>
            <person name="Kuo A."/>
            <person name="Hayes R.D."/>
            <person name="Haridas S."/>
            <person name="Andreopoulos B."/>
            <person name="Riley R."/>
            <person name="LaButti K."/>
            <person name="Pangilinan J."/>
            <person name="Lipzen A."/>
            <person name="Amirebrahimi M."/>
            <person name="Yan J."/>
            <person name="Adam C."/>
            <person name="Keymanesh K."/>
            <person name="Ng V."/>
            <person name="Louie K."/>
            <person name="Northen T."/>
            <person name="Drula E."/>
            <person name="Henrissat B."/>
            <person name="Hsieh H.M."/>
            <person name="Youens-Clark K."/>
            <person name="Lutzoni F."/>
            <person name="Miadlikowska J."/>
            <person name="Eastwood D.C."/>
            <person name="Hamelin R.C."/>
            <person name="Grigoriev I.V."/>
            <person name="U'Ren J.M."/>
        </authorList>
    </citation>
    <scope>NUCLEOTIDE SEQUENCE [LARGE SCALE GENOMIC DNA]</scope>
    <source>
        <strain evidence="1 2">CBS 119005</strain>
    </source>
</reference>
<gene>
    <name evidence="1" type="ORF">F4820DRAFT_414221</name>
</gene>
<sequence>MPPESRGAKADASPAAPPSKKVKLSLAAGVFVPVVLNIISILMFLRFGSIMGRIGFLGMFGLLVIAYIVDFITTLSLSAIASNGEVKGGGAYYLISRSLGPEFGGSIGLLFYLAQVVNTSLNIVGLIDCLKLNLGPLIPHGYWEGYALQTCALVVCTALSLAGRALFVQASGVLFIILIVAIISIPISAIARSPFEDATNGLEFTGWSLNTIRSNLYPHTDGPTYHGVDTFRELFGILFSATSGIFAGASMSGDLRNPSKAIPKGTLWAMAGTFVLYLVVILSMASSVTHPSFLRNTNVISATSIWPPLILAGECATTFFSALMGIIGGAKLLQALGRDKLLPGLSIFGKGNKRDDPILAILVTYIIAQVALFADLNQIATFISISYLMTFFVMNLACFFLKIGSAPNFRPAFKIFSWHTAFAGSVLSAAAMFFIDETYAASAICVLIFLFLTIHFMSPPKHWGDVSQNLIYHQVRKYLLRLKPEHIKFWRPQIILLVNDPRHHTRLIQFCNSLKKGSLYILGHVIVTDDFGSGIHEAKLQQSAWTRYISDFSRIKAFVQLTMSPSIVWGVRNLILSAGLGGMRPNIVILGFYNMDDLRKSRPFAHIPNVPTTPTTPTMAEVGAKTERKALMRRRGDTSARLLDGLLPTDTIRTESMMSAESYLTILEDLALRHRLNVAIGKGFQTLETPRRDGNNTKKYIDLWPIQMSAEITDGNKSVLTTNFDTYTLILQLGYILQSVPAWKKAFQLRVLVFVEYESEVKEEQERLNALLEKLRIDATIQVFWLASGQLESYETIVNGRGINTDFGRVINELLRDDEWWQELQRLRTEAYDMSRSQELTSLEQVLNATRRRGSSVSKSDAHYSLPKGADFNELLDRSKKQTVATIAKLGVNFGIHTHQLSSSALHDQTEDNTPDFSDDDDASSSSDADSNENGNTASNDDIEDFAPPRRSSLVAFAGRRRSHGDIMRRTEPKNPKQPLIQRSAHTTMPSSSGYGTINPNLAPSKRTQNSGDFPGTASASGQTTPAAAKPPLRPALSRHSSASRFTSRPTPETTTLTEGETAPRIMFSKEEDVASPRVRRPALSRNASAGPFSSRPVPETTAGDEDGLGSRLTFAEPEAAASEPLLRSRRNSTSRKESPPDAQLDLPELLASCRTGQQSSDEEVRSTYSTQSLPLSFNDLPSRAQHLIINELIRRNSADTAVVLTTLPIPEEGTCNSEEASLRYLADIEVLCHELPPVLLVLSNNMTVTVNL</sequence>